<gene>
    <name evidence="2" type="ORF">EQG63_06990</name>
</gene>
<comment type="caution">
    <text evidence="2">The sequence shown here is derived from an EMBL/GenBank/DDBJ whole genome shotgun (WGS) entry which is preliminary data.</text>
</comment>
<feature type="transmembrane region" description="Helical" evidence="1">
    <location>
        <begin position="162"/>
        <end position="182"/>
    </location>
</feature>
<feature type="transmembrane region" description="Helical" evidence="1">
    <location>
        <begin position="20"/>
        <end position="39"/>
    </location>
</feature>
<dbReference type="AlphaFoldDB" id="A0A4Q1K2L6"/>
<feature type="transmembrane region" description="Helical" evidence="1">
    <location>
        <begin position="45"/>
        <end position="68"/>
    </location>
</feature>
<feature type="transmembrane region" description="Helical" evidence="1">
    <location>
        <begin position="188"/>
        <end position="205"/>
    </location>
</feature>
<evidence type="ECO:0000256" key="1">
    <source>
        <dbReference type="SAM" id="Phobius"/>
    </source>
</evidence>
<feature type="transmembrane region" description="Helical" evidence="1">
    <location>
        <begin position="132"/>
        <end position="155"/>
    </location>
</feature>
<keyword evidence="1" id="KW-0812">Transmembrane</keyword>
<reference evidence="3" key="1">
    <citation type="submission" date="2019-01" db="EMBL/GenBank/DDBJ databases">
        <title>Cytophagaceae bacterium strain CAR-16.</title>
        <authorList>
            <person name="Chen W.-M."/>
        </authorList>
    </citation>
    <scope>NUCLEOTIDE SEQUENCE [LARGE SCALE GENOMIC DNA]</scope>
    <source>
        <strain evidence="3">LLJ-11</strain>
    </source>
</reference>
<dbReference type="EMBL" id="SBKO01000002">
    <property type="protein sequence ID" value="RXR19185.1"/>
    <property type="molecule type" value="Genomic_DNA"/>
</dbReference>
<dbReference type="Proteomes" id="UP000290283">
    <property type="component" value="Unassembled WGS sequence"/>
</dbReference>
<sequence length="372" mass="43246">MISTQILKNSNWFTKFSINFLAFVGSVNVCLFIALPLLPFHLSKFIMPLGLISLAIAILFSVGFSIYWQVKEKKGNFNSERWHLWLTSLLRYWLALHISIFGFEKLMGINFAPSFHGNDTPAGLLNGQELTWIYYSYSYGISIVVAFFQIVGSYLLLYRKTILVGVSMLLPVMFNILLINIFYGIGPITTFTALTMVLGLSYLLYQRKQEILALFKSFENNLPSIGSRSFRNIARILCLIIPILFLVQYKTNVYASSKYFGKWKVETLKRNGKLIADDAWEKDTTAWKTIYFEERGKLLFTPNPYKYDDDTSIFMKYEYNEEKDAIKVISYEKNPERPDTIAVKINKFKGNSMEWNMIFYKDTIQMQLKKEL</sequence>
<keyword evidence="1" id="KW-0472">Membrane</keyword>
<dbReference type="RefSeq" id="WP_129435643.1">
    <property type="nucleotide sequence ID" value="NZ_SBKO01000002.1"/>
</dbReference>
<accession>A0A4Q1K2L6</accession>
<keyword evidence="3" id="KW-1185">Reference proteome</keyword>
<feature type="transmembrane region" description="Helical" evidence="1">
    <location>
        <begin position="89"/>
        <end position="112"/>
    </location>
</feature>
<evidence type="ECO:0000313" key="3">
    <source>
        <dbReference type="Proteomes" id="UP000290283"/>
    </source>
</evidence>
<organism evidence="2 3">
    <name type="scientific">Flavobacterium amnicola</name>
    <dbReference type="NCBI Taxonomy" id="2506422"/>
    <lineage>
        <taxon>Bacteria</taxon>
        <taxon>Pseudomonadati</taxon>
        <taxon>Bacteroidota</taxon>
        <taxon>Flavobacteriia</taxon>
        <taxon>Flavobacteriales</taxon>
        <taxon>Flavobacteriaceae</taxon>
        <taxon>Flavobacterium</taxon>
    </lineage>
</organism>
<evidence type="ECO:0000313" key="2">
    <source>
        <dbReference type="EMBL" id="RXR19185.1"/>
    </source>
</evidence>
<keyword evidence="1" id="KW-1133">Transmembrane helix</keyword>
<protein>
    <submittedName>
        <fullName evidence="2">Uncharacterized protein</fullName>
    </submittedName>
</protein>
<name>A0A4Q1K2L6_9FLAO</name>
<proteinExistence type="predicted"/>
<dbReference type="OrthoDB" id="654744at2"/>